<dbReference type="InterPro" id="IPR008811">
    <property type="entry name" value="Glycosyl_hydrolases_36"/>
</dbReference>
<dbReference type="EMBL" id="JAGRRH010000022">
    <property type="protein sequence ID" value="KAG7344979.1"/>
    <property type="molecule type" value="Genomic_DNA"/>
</dbReference>
<keyword evidence="3" id="KW-1185">Reference proteome</keyword>
<dbReference type="AlphaFoldDB" id="A0A9K3KKV5"/>
<organism evidence="2 3">
    <name type="scientific">Nitzschia inconspicua</name>
    <dbReference type="NCBI Taxonomy" id="303405"/>
    <lineage>
        <taxon>Eukaryota</taxon>
        <taxon>Sar</taxon>
        <taxon>Stramenopiles</taxon>
        <taxon>Ochrophyta</taxon>
        <taxon>Bacillariophyta</taxon>
        <taxon>Bacillariophyceae</taxon>
        <taxon>Bacillariophycidae</taxon>
        <taxon>Bacillariales</taxon>
        <taxon>Bacillariaceae</taxon>
        <taxon>Nitzschia</taxon>
    </lineage>
</organism>
<keyword evidence="1" id="KW-0119">Carbohydrate metabolism</keyword>
<protein>
    <submittedName>
        <fullName evidence="2">Raffinose synthase</fullName>
    </submittedName>
</protein>
<sequence>MLSPLESFAFTPKSQTTLAGDVLLRYKREIKTSSNPLDMVATSPNTQKQQKLKQKKFIVNNDDDDAFRVVYPTDLDKWLPSASASASSILTTVVHSNDFNHATVMTTPLSIPKQMMGTTKDFVPSLRLDQNGRLTIATPNENEQDVVLLEGLSTKKWKGQAVKNDVHSSSTFSSILLQTQVPSSAVSTISLGNLMKCHKLLAAARLTRYWMGPKFGENAEDIPVDTQFLLLQLKEDGDISGNGIPQYAVMMPLVDNGCRSTLERSESRKHDTALDLVTYSENGGKAKTAGQSMNALYVAVGNDPFQLLRNAFEQVADTLKTFRPLSQKTVPSTVNYFGWCTWDAFYSRVHPEGILRGIKSLRDAGVPARNLILDDGWQHVSPEPEEWTTTRNTHQWVDADDQNDLAVIVSKANTTLANERRRSSSTPVAFLFAKVVGTAIFDLAAKGLTHFYERFVQKSSHDSIPSRIWTFLARNTLLKQGLEKYFDEETDFCRQLDSFDPNWKFEGDNAQSRETQDAPESSMTLGELVKMLKSEMGVKKVYCWHAIHGYWRGITSELGAVIGVNTTQVFTKASEKLLRMEPQMAYDTPTLWGAGLIDSEEDIVKFYQHLHGPLKEAGVDGVKVDVQSGVSAAGSGVQGNTQIAQVYTQAMEKSVSSKFRGDGDAVEVINCMCHSTENLYRYNVTAVARASDDFYPDRPESHTVHLVNVAYNSLFLGEITLPDWDMFHSKHKSAELHGAARAIGGCPLYVSDIPGEHDVNLLKKLVLPDGSILRAQHPGRPTRDSLFLDVGQDGVSALKIWNTNGRMPKTANQASGGVVGAFNVQGVAWNFHSHTNEVINSVPKAVIARVKPYDVETLRSYSGSFAVWSHCTSDLRVLPDGDVFIETKLDPQEWEVFTVESIQQCDEIEWAPFGLRDMINSGGAIIDVGRLEETITTTNSTFGEDAGNGRWRRTTTAEMSARGPGHFVAYCQPAPSRIMLTSEVSVHSSRLEFLHDSRNGLLKFTLPEEHDEATPHLITVVWDKYF</sequence>
<evidence type="ECO:0000256" key="1">
    <source>
        <dbReference type="ARBA" id="ARBA00023277"/>
    </source>
</evidence>
<dbReference type="PANTHER" id="PTHR31268:SF32">
    <property type="entry name" value="GALACTINOL--SUCROSE GALACTOSYLTRANSFERASE 2-RELATED"/>
    <property type="match status" value="1"/>
</dbReference>
<dbReference type="PANTHER" id="PTHR31268">
    <property type="match status" value="1"/>
</dbReference>
<gene>
    <name evidence="2" type="ORF">IV203_032510</name>
</gene>
<name>A0A9K3KKV5_9STRA</name>
<dbReference type="OrthoDB" id="203357at2759"/>
<accession>A0A9K3KKV5</accession>
<evidence type="ECO:0000313" key="2">
    <source>
        <dbReference type="EMBL" id="KAG7344979.1"/>
    </source>
</evidence>
<dbReference type="Pfam" id="PF05691">
    <property type="entry name" value="Raffinose_syn"/>
    <property type="match status" value="1"/>
</dbReference>
<reference evidence="2" key="1">
    <citation type="journal article" date="2021" name="Sci. Rep.">
        <title>Diploid genomic architecture of Nitzschia inconspicua, an elite biomass production diatom.</title>
        <authorList>
            <person name="Oliver A."/>
            <person name="Podell S."/>
            <person name="Pinowska A."/>
            <person name="Traller J.C."/>
            <person name="Smith S.R."/>
            <person name="McClure R."/>
            <person name="Beliaev A."/>
            <person name="Bohutskyi P."/>
            <person name="Hill E.A."/>
            <person name="Rabines A."/>
            <person name="Zheng H."/>
            <person name="Allen L.Z."/>
            <person name="Kuo A."/>
            <person name="Grigoriev I.V."/>
            <person name="Allen A.E."/>
            <person name="Hazlebeck D."/>
            <person name="Allen E.E."/>
        </authorList>
    </citation>
    <scope>NUCLEOTIDE SEQUENCE</scope>
    <source>
        <strain evidence="2">Hildebrandi</strain>
    </source>
</reference>
<dbReference type="Proteomes" id="UP000693970">
    <property type="component" value="Unassembled WGS sequence"/>
</dbReference>
<reference evidence="2" key="2">
    <citation type="submission" date="2021-04" db="EMBL/GenBank/DDBJ databases">
        <authorList>
            <person name="Podell S."/>
        </authorList>
    </citation>
    <scope>NUCLEOTIDE SEQUENCE</scope>
    <source>
        <strain evidence="2">Hildebrandi</strain>
    </source>
</reference>
<comment type="caution">
    <text evidence="2">The sequence shown here is derived from an EMBL/GenBank/DDBJ whole genome shotgun (WGS) entry which is preliminary data.</text>
</comment>
<evidence type="ECO:0000313" key="3">
    <source>
        <dbReference type="Proteomes" id="UP000693970"/>
    </source>
</evidence>
<proteinExistence type="predicted"/>